<protein>
    <recommendedName>
        <fullName evidence="3 4">Glucose-methanol-choline oxidoreductase N-terminal domain-containing protein</fullName>
    </recommendedName>
</protein>
<keyword evidence="2" id="KW-0285">Flavoprotein</keyword>
<feature type="domain" description="Glucose-methanol-choline oxidoreductase N-terminal" evidence="3">
    <location>
        <begin position="83"/>
        <end position="106"/>
    </location>
</feature>
<dbReference type="Gene3D" id="3.30.410.10">
    <property type="entry name" value="Cholesterol Oxidase, domain 2"/>
    <property type="match status" value="1"/>
</dbReference>
<dbReference type="InterPro" id="IPR012132">
    <property type="entry name" value="GMC_OxRdtase"/>
</dbReference>
<dbReference type="InterPro" id="IPR007867">
    <property type="entry name" value="GMC_OxRtase_C"/>
</dbReference>
<evidence type="ECO:0000259" key="3">
    <source>
        <dbReference type="PROSITE" id="PS00623"/>
    </source>
</evidence>
<name>A0ABY6KP86_9ARAC</name>
<dbReference type="InterPro" id="IPR000172">
    <property type="entry name" value="GMC_OxRdtase_N"/>
</dbReference>
<dbReference type="PROSITE" id="PS00624">
    <property type="entry name" value="GMC_OXRED_2"/>
    <property type="match status" value="1"/>
</dbReference>
<evidence type="ECO:0000259" key="4">
    <source>
        <dbReference type="PROSITE" id="PS00624"/>
    </source>
</evidence>
<evidence type="ECO:0000256" key="1">
    <source>
        <dbReference type="ARBA" id="ARBA00010790"/>
    </source>
</evidence>
<evidence type="ECO:0000313" key="6">
    <source>
        <dbReference type="Proteomes" id="UP001235939"/>
    </source>
</evidence>
<dbReference type="PANTHER" id="PTHR11552">
    <property type="entry name" value="GLUCOSE-METHANOL-CHOLINE GMC OXIDOREDUCTASE"/>
    <property type="match status" value="1"/>
</dbReference>
<evidence type="ECO:0000256" key="2">
    <source>
        <dbReference type="RuleBase" id="RU003968"/>
    </source>
</evidence>
<keyword evidence="6" id="KW-1185">Reference proteome</keyword>
<dbReference type="Pfam" id="PF00732">
    <property type="entry name" value="GMC_oxred_N"/>
    <property type="match status" value="1"/>
</dbReference>
<dbReference type="Gene3D" id="3.50.50.60">
    <property type="entry name" value="FAD/NAD(P)-binding domain"/>
    <property type="match status" value="1"/>
</dbReference>
<dbReference type="SUPFAM" id="SSF51905">
    <property type="entry name" value="FAD/NAD(P)-binding domain"/>
    <property type="match status" value="1"/>
</dbReference>
<evidence type="ECO:0000313" key="5">
    <source>
        <dbReference type="EMBL" id="UYV70638.1"/>
    </source>
</evidence>
<dbReference type="Proteomes" id="UP001235939">
    <property type="component" value="Chromosome 08"/>
</dbReference>
<feature type="non-terminal residue" evidence="5">
    <location>
        <position position="1"/>
    </location>
</feature>
<comment type="similarity">
    <text evidence="1 2">Belongs to the GMC oxidoreductase family.</text>
</comment>
<dbReference type="SUPFAM" id="SSF54373">
    <property type="entry name" value="FAD-linked reductases, C-terminal domain"/>
    <property type="match status" value="1"/>
</dbReference>
<dbReference type="EMBL" id="CP092870">
    <property type="protein sequence ID" value="UYV70638.1"/>
    <property type="molecule type" value="Genomic_DNA"/>
</dbReference>
<organism evidence="5 6">
    <name type="scientific">Cordylochernes scorpioides</name>
    <dbReference type="NCBI Taxonomy" id="51811"/>
    <lineage>
        <taxon>Eukaryota</taxon>
        <taxon>Metazoa</taxon>
        <taxon>Ecdysozoa</taxon>
        <taxon>Arthropoda</taxon>
        <taxon>Chelicerata</taxon>
        <taxon>Arachnida</taxon>
        <taxon>Pseudoscorpiones</taxon>
        <taxon>Cheliferoidea</taxon>
        <taxon>Chernetidae</taxon>
        <taxon>Cordylochernes</taxon>
    </lineage>
</organism>
<sequence>MITVKCGAVGGGSSGAVLANRLSEDPDTTVLLLEAGGKDNVMSDVPLLAANLQMSPLDWAYQTEPQDHACFGLIDRRSRWPRGKVLGGSSVLNYMLYVRGNRRDYDHWEQMGAEGWGWRDVLPYFLKSEDNRDPKVLQNGYHGVGGGLTVSTPSFATPVAFDFVQAGRYLGYKNVDVNGPTQTGFMIPQGTIRRGARCSTAKAFLRPVRDRPNLDIVIFAYVTKIIIDQSKRARGVQFTRLKMPYKVYARREVIVSAGAINSPQLLMLSGIGPRHHLQSLGIPVVADLPVGESLKDHIYPAGVHYLLRDPVTITPERVTRTQVVMDYMLRGQGPYTVPGGVEGLGFINTKYANHSDDYPDIEIHFLSGCPSSDGGATFKKVAGLSEELWERVYKPYAFRDCISFFPVLLRPKSVGYIRLRSANPYDKPVIQPNYLTHPQDLLTLVD</sequence>
<keyword evidence="2" id="KW-0274">FAD</keyword>
<dbReference type="PROSITE" id="PS00623">
    <property type="entry name" value="GMC_OXRED_1"/>
    <property type="match status" value="1"/>
</dbReference>
<proteinExistence type="inferred from homology"/>
<dbReference type="InterPro" id="IPR036188">
    <property type="entry name" value="FAD/NAD-bd_sf"/>
</dbReference>
<accession>A0ABY6KP86</accession>
<feature type="domain" description="Glucose-methanol-choline oxidoreductase N-terminal" evidence="4">
    <location>
        <begin position="258"/>
        <end position="272"/>
    </location>
</feature>
<gene>
    <name evidence="5" type="ORF">LAZ67_8000117</name>
</gene>
<dbReference type="Pfam" id="PF05199">
    <property type="entry name" value="GMC_oxred_C"/>
    <property type="match status" value="1"/>
</dbReference>
<reference evidence="5 6" key="1">
    <citation type="submission" date="2022-01" db="EMBL/GenBank/DDBJ databases">
        <title>A chromosomal length assembly of Cordylochernes scorpioides.</title>
        <authorList>
            <person name="Zeh D."/>
            <person name="Zeh J."/>
        </authorList>
    </citation>
    <scope>NUCLEOTIDE SEQUENCE [LARGE SCALE GENOMIC DNA]</scope>
    <source>
        <strain evidence="5">IN4F17</strain>
        <tissue evidence="5">Whole Body</tissue>
    </source>
</reference>
<dbReference type="PIRSF" id="PIRSF000137">
    <property type="entry name" value="Alcohol_oxidase"/>
    <property type="match status" value="1"/>
</dbReference>
<dbReference type="PANTHER" id="PTHR11552:SF227">
    <property type="entry name" value="GLUCOSE DEHYDROGENASE [FAD, QUINONE]-LIKE PROTEIN"/>
    <property type="match status" value="1"/>
</dbReference>